<dbReference type="AlphaFoldDB" id="A0AAN6N4L3"/>
<feature type="transmembrane region" description="Helical" evidence="2">
    <location>
        <begin position="219"/>
        <end position="239"/>
    </location>
</feature>
<protein>
    <submittedName>
        <fullName evidence="3">Uncharacterized protein</fullName>
    </submittedName>
</protein>
<feature type="region of interest" description="Disordered" evidence="1">
    <location>
        <begin position="287"/>
        <end position="310"/>
    </location>
</feature>
<sequence length="310" mass="32805">MTASGAVALVTSAPGDAVRAVAAGTATAGMATAGMATADSVVIADTGTGSGRTKVASAPKDVNRLYVMPMALGAKLHGPRVAFFCHYRLLVMGYIYLVVFCVGRVTGIAVFDGGQSSAANLLDDYLRSFLLMGVAGILHESSLYRNPPQNMEEKRNTTLIYQVVVLFFGLFATISSAFSRGTLLTCWAMLAGCAIVSAIKTLRRSRRGSSPAPLDGSILLWAVILSQVFLAARFSYAIAEVSAPYDADLDAPVFRLCLQILPELMALVILSVAGMLTRNAYRTLQNRAPAPRNTAGDAGETHDAIEMDDL</sequence>
<proteinExistence type="predicted"/>
<evidence type="ECO:0000313" key="3">
    <source>
        <dbReference type="EMBL" id="KAK3938700.1"/>
    </source>
</evidence>
<reference evidence="4" key="1">
    <citation type="journal article" date="2023" name="Mol. Phylogenet. Evol.">
        <title>Genome-scale phylogeny and comparative genomics of the fungal order Sordariales.</title>
        <authorList>
            <person name="Hensen N."/>
            <person name="Bonometti L."/>
            <person name="Westerberg I."/>
            <person name="Brannstrom I.O."/>
            <person name="Guillou S."/>
            <person name="Cros-Aarteil S."/>
            <person name="Calhoun S."/>
            <person name="Haridas S."/>
            <person name="Kuo A."/>
            <person name="Mondo S."/>
            <person name="Pangilinan J."/>
            <person name="Riley R."/>
            <person name="LaButti K."/>
            <person name="Andreopoulos B."/>
            <person name="Lipzen A."/>
            <person name="Chen C."/>
            <person name="Yan M."/>
            <person name="Daum C."/>
            <person name="Ng V."/>
            <person name="Clum A."/>
            <person name="Steindorff A."/>
            <person name="Ohm R.A."/>
            <person name="Martin F."/>
            <person name="Silar P."/>
            <person name="Natvig D.O."/>
            <person name="Lalanne C."/>
            <person name="Gautier V."/>
            <person name="Ament-Velasquez S.L."/>
            <person name="Kruys A."/>
            <person name="Hutchinson M.I."/>
            <person name="Powell A.J."/>
            <person name="Barry K."/>
            <person name="Miller A.N."/>
            <person name="Grigoriev I.V."/>
            <person name="Debuchy R."/>
            <person name="Gladieux P."/>
            <person name="Hiltunen Thoren M."/>
            <person name="Johannesson H."/>
        </authorList>
    </citation>
    <scope>NUCLEOTIDE SEQUENCE [LARGE SCALE GENOMIC DNA]</scope>
    <source>
        <strain evidence="4">CBS 340.73</strain>
    </source>
</reference>
<evidence type="ECO:0000256" key="1">
    <source>
        <dbReference type="SAM" id="MobiDB-lite"/>
    </source>
</evidence>
<accession>A0AAN6N4L3</accession>
<feature type="compositionally biased region" description="Basic and acidic residues" evidence="1">
    <location>
        <begin position="299"/>
        <end position="310"/>
    </location>
</feature>
<name>A0AAN6N4L3_9PEZI</name>
<dbReference type="EMBL" id="MU853824">
    <property type="protein sequence ID" value="KAK3938700.1"/>
    <property type="molecule type" value="Genomic_DNA"/>
</dbReference>
<feature type="transmembrane region" description="Helical" evidence="2">
    <location>
        <begin position="156"/>
        <end position="175"/>
    </location>
</feature>
<evidence type="ECO:0000256" key="2">
    <source>
        <dbReference type="SAM" id="Phobius"/>
    </source>
</evidence>
<feature type="transmembrane region" description="Helical" evidence="2">
    <location>
        <begin position="259"/>
        <end position="277"/>
    </location>
</feature>
<evidence type="ECO:0000313" key="4">
    <source>
        <dbReference type="Proteomes" id="UP001303473"/>
    </source>
</evidence>
<organism evidence="3 4">
    <name type="scientific">Diplogelasinospora grovesii</name>
    <dbReference type="NCBI Taxonomy" id="303347"/>
    <lineage>
        <taxon>Eukaryota</taxon>
        <taxon>Fungi</taxon>
        <taxon>Dikarya</taxon>
        <taxon>Ascomycota</taxon>
        <taxon>Pezizomycotina</taxon>
        <taxon>Sordariomycetes</taxon>
        <taxon>Sordariomycetidae</taxon>
        <taxon>Sordariales</taxon>
        <taxon>Diplogelasinosporaceae</taxon>
        <taxon>Diplogelasinospora</taxon>
    </lineage>
</organism>
<keyword evidence="2" id="KW-1133">Transmembrane helix</keyword>
<keyword evidence="2" id="KW-0472">Membrane</keyword>
<feature type="transmembrane region" description="Helical" evidence="2">
    <location>
        <begin position="125"/>
        <end position="144"/>
    </location>
</feature>
<gene>
    <name evidence="3" type="ORF">QBC46DRAFT_355648</name>
</gene>
<keyword evidence="4" id="KW-1185">Reference proteome</keyword>
<comment type="caution">
    <text evidence="3">The sequence shown here is derived from an EMBL/GenBank/DDBJ whole genome shotgun (WGS) entry which is preliminary data.</text>
</comment>
<feature type="transmembrane region" description="Helical" evidence="2">
    <location>
        <begin position="89"/>
        <end position="110"/>
    </location>
</feature>
<feature type="transmembrane region" description="Helical" evidence="2">
    <location>
        <begin position="181"/>
        <end position="199"/>
    </location>
</feature>
<keyword evidence="2" id="KW-0812">Transmembrane</keyword>
<dbReference type="Proteomes" id="UP001303473">
    <property type="component" value="Unassembled WGS sequence"/>
</dbReference>